<proteinExistence type="predicted"/>
<name>A0A554A2K4_9BACI</name>
<keyword evidence="3" id="KW-1185">Reference proteome</keyword>
<dbReference type="RefSeq" id="WP_143847592.1">
    <property type="nucleotide sequence ID" value="NZ_VLXZ01000002.1"/>
</dbReference>
<feature type="chain" id="PRO_5038620598" description="Lipoprotein" evidence="1">
    <location>
        <begin position="21"/>
        <end position="438"/>
    </location>
</feature>
<accession>A0A554A2K4</accession>
<gene>
    <name evidence="2" type="ORF">FN960_05290</name>
</gene>
<organism evidence="2 3">
    <name type="scientific">Alkalicoccobacillus porphyridii</name>
    <dbReference type="NCBI Taxonomy" id="2597270"/>
    <lineage>
        <taxon>Bacteria</taxon>
        <taxon>Bacillati</taxon>
        <taxon>Bacillota</taxon>
        <taxon>Bacilli</taxon>
        <taxon>Bacillales</taxon>
        <taxon>Bacillaceae</taxon>
        <taxon>Alkalicoccobacillus</taxon>
    </lineage>
</organism>
<protein>
    <recommendedName>
        <fullName evidence="4">Lipoprotein</fullName>
    </recommendedName>
</protein>
<evidence type="ECO:0008006" key="4">
    <source>
        <dbReference type="Google" id="ProtNLM"/>
    </source>
</evidence>
<keyword evidence="1" id="KW-0732">Signal</keyword>
<dbReference type="EMBL" id="VLXZ01000002">
    <property type="protein sequence ID" value="TSB47920.1"/>
    <property type="molecule type" value="Genomic_DNA"/>
</dbReference>
<feature type="signal peptide" evidence="1">
    <location>
        <begin position="1"/>
        <end position="20"/>
    </location>
</feature>
<dbReference type="InterPro" id="IPR011047">
    <property type="entry name" value="Quinoprotein_ADH-like_sf"/>
</dbReference>
<comment type="caution">
    <text evidence="2">The sequence shown here is derived from an EMBL/GenBank/DDBJ whole genome shotgun (WGS) entry which is preliminary data.</text>
</comment>
<dbReference type="Proteomes" id="UP000318521">
    <property type="component" value="Unassembled WGS sequence"/>
</dbReference>
<dbReference type="PROSITE" id="PS51257">
    <property type="entry name" value="PROKAR_LIPOPROTEIN"/>
    <property type="match status" value="1"/>
</dbReference>
<sequence length="438" mass="51033">MNVSWKLNIMLVCSIFIVVACSTEETEIKETTSDENPVEEETDIMEEDVTQQEDNLMDLIDYPLGTFEDINQDKAVKVEYSSLQGDMFEDAITHRMFYGHHELLGSIQETASFNYNLQDEEVTWSFINDGNYDGNTVYKDQFFVADYDEEYKYARIAALSTDTGEVEQTYENEEFRRVQQVYASEEHMMFLASHIEGDGTYLVVHDRESGEYLTMLDASASFRFFELENYYIIMDPNQPIIVYEKETLEKAYEMEDTSFVPVSNSQYIYTLDYMEDVLRSYDHEGNAQEELHLDHSTNRHQLFPPVVTEDYVIILDDEGIRWFDSQLQEELHFIPVDEDYKYHYFEGTDEFLVLSLFNNENSVREEDQFAALINIESGEVMNTFPIEEHFLNMVSSSVHTHDGKVYFATSSGGEEGRRDATGITYYVFGEDVHRGFGE</sequence>
<evidence type="ECO:0000256" key="1">
    <source>
        <dbReference type="SAM" id="SignalP"/>
    </source>
</evidence>
<dbReference type="InterPro" id="IPR015943">
    <property type="entry name" value="WD40/YVTN_repeat-like_dom_sf"/>
</dbReference>
<reference evidence="2 3" key="1">
    <citation type="submission" date="2019-07" db="EMBL/GenBank/DDBJ databases">
        <authorList>
            <person name="Park Y.J."/>
            <person name="Jeong S.E."/>
            <person name="Jung H.S."/>
        </authorList>
    </citation>
    <scope>NUCLEOTIDE SEQUENCE [LARGE SCALE GENOMIC DNA]</scope>
    <source>
        <strain evidence="3">P16(2019)</strain>
    </source>
</reference>
<evidence type="ECO:0000313" key="3">
    <source>
        <dbReference type="Proteomes" id="UP000318521"/>
    </source>
</evidence>
<dbReference type="SUPFAM" id="SSF50998">
    <property type="entry name" value="Quinoprotein alcohol dehydrogenase-like"/>
    <property type="match status" value="1"/>
</dbReference>
<dbReference type="Gene3D" id="2.130.10.10">
    <property type="entry name" value="YVTN repeat-like/Quinoprotein amine dehydrogenase"/>
    <property type="match status" value="1"/>
</dbReference>
<evidence type="ECO:0000313" key="2">
    <source>
        <dbReference type="EMBL" id="TSB47920.1"/>
    </source>
</evidence>
<dbReference type="AlphaFoldDB" id="A0A554A2K4"/>